<dbReference type="OrthoDB" id="4088568at2759"/>
<keyword evidence="4" id="KW-1185">Reference proteome</keyword>
<feature type="compositionally biased region" description="Basic and acidic residues" evidence="2">
    <location>
        <begin position="36"/>
        <end position="46"/>
    </location>
</feature>
<dbReference type="EMBL" id="KQ087183">
    <property type="protein sequence ID" value="KLT45118.1"/>
    <property type="molecule type" value="Genomic_DNA"/>
</dbReference>
<organism evidence="3 4">
    <name type="scientific">Cutaneotrichosporon oleaginosum</name>
    <dbReference type="NCBI Taxonomy" id="879819"/>
    <lineage>
        <taxon>Eukaryota</taxon>
        <taxon>Fungi</taxon>
        <taxon>Dikarya</taxon>
        <taxon>Basidiomycota</taxon>
        <taxon>Agaricomycotina</taxon>
        <taxon>Tremellomycetes</taxon>
        <taxon>Trichosporonales</taxon>
        <taxon>Trichosporonaceae</taxon>
        <taxon>Cutaneotrichosporon</taxon>
    </lineage>
</organism>
<feature type="compositionally biased region" description="Low complexity" evidence="2">
    <location>
        <begin position="443"/>
        <end position="457"/>
    </location>
</feature>
<evidence type="ECO:0000313" key="4">
    <source>
        <dbReference type="Proteomes" id="UP000053611"/>
    </source>
</evidence>
<proteinExistence type="predicted"/>
<feature type="region of interest" description="Disordered" evidence="2">
    <location>
        <begin position="1"/>
        <end position="75"/>
    </location>
</feature>
<dbReference type="AlphaFoldDB" id="A0A0J0XVR1"/>
<reference evidence="3 4" key="1">
    <citation type="submission" date="2015-03" db="EMBL/GenBank/DDBJ databases">
        <title>Genomics and transcriptomics of the oil-accumulating basidiomycete yeast T. oleaginosus allow insights into substrate utilization and the diverse evolutionary trajectories of mating systems in fungi.</title>
        <authorList>
            <consortium name="DOE Joint Genome Institute"/>
            <person name="Kourist R."/>
            <person name="Kracht O."/>
            <person name="Bracharz F."/>
            <person name="Lipzen A."/>
            <person name="Nolan M."/>
            <person name="Ohm R."/>
            <person name="Grigoriev I."/>
            <person name="Sun S."/>
            <person name="Heitman J."/>
            <person name="Bruck T."/>
            <person name="Nowrousian M."/>
        </authorList>
    </citation>
    <scope>NUCLEOTIDE SEQUENCE [LARGE SCALE GENOMIC DNA]</scope>
    <source>
        <strain evidence="3 4">IBC0246</strain>
    </source>
</reference>
<feature type="coiled-coil region" evidence="1">
    <location>
        <begin position="233"/>
        <end position="264"/>
    </location>
</feature>
<accession>A0A0J0XVR1</accession>
<dbReference type="RefSeq" id="XP_018281609.1">
    <property type="nucleotide sequence ID" value="XM_018422196.1"/>
</dbReference>
<feature type="compositionally biased region" description="Low complexity" evidence="2">
    <location>
        <begin position="10"/>
        <end position="33"/>
    </location>
</feature>
<feature type="compositionally biased region" description="Polar residues" evidence="2">
    <location>
        <begin position="48"/>
        <end position="65"/>
    </location>
</feature>
<evidence type="ECO:0000256" key="1">
    <source>
        <dbReference type="SAM" id="Coils"/>
    </source>
</evidence>
<evidence type="ECO:0000313" key="3">
    <source>
        <dbReference type="EMBL" id="KLT45118.1"/>
    </source>
</evidence>
<feature type="region of interest" description="Disordered" evidence="2">
    <location>
        <begin position="1051"/>
        <end position="1190"/>
    </location>
</feature>
<gene>
    <name evidence="3" type="ORF">CC85DRAFT_283031</name>
</gene>
<feature type="region of interest" description="Disordered" evidence="2">
    <location>
        <begin position="544"/>
        <end position="570"/>
    </location>
</feature>
<feature type="compositionally biased region" description="Acidic residues" evidence="2">
    <location>
        <begin position="1061"/>
        <end position="1074"/>
    </location>
</feature>
<feature type="region of interest" description="Disordered" evidence="2">
    <location>
        <begin position="886"/>
        <end position="907"/>
    </location>
</feature>
<sequence>MPPGGDTAGPSTSSSSSPETSRSSLTSRSPSPTHLTARDPRFDEASPFRTTPAASTPRRQLNASDTLAPMAPSPYPYSPTASIALERASETLAGLGRQLTELNGGDEPRCCCCRGHECAARTRGDAKLKLCGEIGTALLQRCEALEIKHSRAENMIEIKRKALADSLRHVANLERANTTHLAKYAELSHAFEALEKKYTQAQHSQTLTQQSLTHVRNELTRARATASVHSAAGAGAEERMAEMERRFEDARDLLQAESRRLRDQMKWRLMAEERIADLETKLTASGREVEEIKSARAKDAQELLANAKERLEALHSELSETFHADAPSEQPEYQRTLEDLVATNALLKHDTSELAVNLAEKMEENRQLREELEELRSRSSPGARPLSAELRPLLMSGNKTHIRTGSNPVVGNELTRPMHARVASAAMPRTHRRQSSLAPSFASTSTTEPPSVTSSPPHDTGSNESPMARTNSNPLSPEQRRSSRSSFSGGLPYTLNGVVKSKRPVAPRAMTHPSRRSVQIHALGDLAEGGVEADTIETMLDTRADHSTDMTTTDADDTDSQSEASRRKRASVLLPTMTSPRTHYDSSPMMDSATFEAPAHYPCPDTRSDRRGRRTLMLLSTSTGVQTDPLPEPLPSSIPEALELEHSPAVTPEVGSAQHSRNGSRIVSAGSSTPAHTLGELVDFLSKILLKLHGVHVRTLNGRLKKHNLPGDVGHVSRTTIAALRAEVNDMRHKFRHVLDSTSTTRRDMTLLLKLLKDVFDDLLELQGVVNDVTVNPKLAKQLRAKAFADDTPPPPTLGGGLGWIAAPIANWLIPPTAGAPQPSPTRTRVTKPAPKLQASTSATTTTVSVEFGGAGSMVRRAAPATPKKTRVTAVVGGADVFGEPEQRSVSAPVGSDVPPISPRRHASLTAPTRRSELMGIFAGAARDVSPSRRMRHASSQYFGPKPSAPQNRLSTIVDAVLDPEDALPEPALTRLRPRGGSDSSIRSAVLIDPHSLDTEPVPIPAYIPPAARYSAGAVAALAESLGSGFGSLGSLGRKIYGADEGVLKRETLQPPKEVTDTDAEADAEAEAEAETPRPRRVRRKKRSTEQLARRSSERLAKSSAERLAPQEENLAPPGARTPTPSSPLRAPRTPSRTALAPSLAIPATVAGGTSPVESAGGLLERLADEGNGLRSLSLKGSARAARKWR</sequence>
<feature type="region of interest" description="Disordered" evidence="2">
    <location>
        <begin position="816"/>
        <end position="842"/>
    </location>
</feature>
<feature type="compositionally biased region" description="Polar residues" evidence="2">
    <location>
        <begin position="460"/>
        <end position="476"/>
    </location>
</feature>
<keyword evidence="1" id="KW-0175">Coiled coil</keyword>
<dbReference type="GeneID" id="28982799"/>
<feature type="compositionally biased region" description="Basic and acidic residues" evidence="2">
    <location>
        <begin position="1088"/>
        <end position="1105"/>
    </location>
</feature>
<dbReference type="Proteomes" id="UP000053611">
    <property type="component" value="Unassembled WGS sequence"/>
</dbReference>
<protein>
    <submittedName>
        <fullName evidence="3">Uncharacterized protein</fullName>
    </submittedName>
</protein>
<name>A0A0J0XVR1_9TREE</name>
<feature type="region of interest" description="Disordered" evidence="2">
    <location>
        <begin position="423"/>
        <end position="515"/>
    </location>
</feature>
<feature type="coiled-coil region" evidence="1">
    <location>
        <begin position="290"/>
        <end position="317"/>
    </location>
</feature>
<evidence type="ECO:0000256" key="2">
    <source>
        <dbReference type="SAM" id="MobiDB-lite"/>
    </source>
</evidence>
<feature type="coiled-coil region" evidence="1">
    <location>
        <begin position="142"/>
        <end position="204"/>
    </location>
</feature>
<dbReference type="STRING" id="879819.A0A0J0XVR1"/>
<feature type="region of interest" description="Disordered" evidence="2">
    <location>
        <begin position="369"/>
        <end position="388"/>
    </location>
</feature>